<evidence type="ECO:0000256" key="1">
    <source>
        <dbReference type="ARBA" id="ARBA00004370"/>
    </source>
</evidence>
<comment type="catalytic activity">
    <reaction evidence="11">
        <text>L-seryl-[protein] + ATP = O-phospho-L-seryl-[protein] + ADP + H(+)</text>
        <dbReference type="Rhea" id="RHEA:17989"/>
        <dbReference type="Rhea" id="RHEA-COMP:9863"/>
        <dbReference type="Rhea" id="RHEA-COMP:11604"/>
        <dbReference type="ChEBI" id="CHEBI:15378"/>
        <dbReference type="ChEBI" id="CHEBI:29999"/>
        <dbReference type="ChEBI" id="CHEBI:30616"/>
        <dbReference type="ChEBI" id="CHEBI:83421"/>
        <dbReference type="ChEBI" id="CHEBI:456216"/>
        <dbReference type="EC" id="2.7.11.1"/>
    </reaction>
</comment>
<dbReference type="FunFam" id="3.30.200.20:FF:000060">
    <property type="entry name" value="Serine/threonine-protein kinase isoform 1"/>
    <property type="match status" value="1"/>
</dbReference>
<feature type="region of interest" description="Disordered" evidence="13">
    <location>
        <begin position="545"/>
        <end position="571"/>
    </location>
</feature>
<dbReference type="InterPro" id="IPR055164">
    <property type="entry name" value="EDR1/CTR1/ARMC3-like_pept-like"/>
</dbReference>
<dbReference type="GO" id="GO:0004674">
    <property type="term" value="F:protein serine/threonine kinase activity"/>
    <property type="evidence" value="ECO:0007669"/>
    <property type="project" value="UniProtKB-KW"/>
</dbReference>
<dbReference type="SUPFAM" id="SSF56112">
    <property type="entry name" value="Protein kinase-like (PK-like)"/>
    <property type="match status" value="1"/>
</dbReference>
<dbReference type="PANTHER" id="PTHR44329:SF298">
    <property type="entry name" value="MIXED LINEAGE KINASE DOMAIN-LIKE PROTEIN"/>
    <property type="match status" value="1"/>
</dbReference>
<feature type="region of interest" description="Disordered" evidence="13">
    <location>
        <begin position="225"/>
        <end position="247"/>
    </location>
</feature>
<comment type="subcellular location">
    <subcellularLocation>
        <location evidence="1">Membrane</location>
    </subcellularLocation>
</comment>
<evidence type="ECO:0000256" key="4">
    <source>
        <dbReference type="ARBA" id="ARBA00022527"/>
    </source>
</evidence>
<dbReference type="InterPro" id="IPR008271">
    <property type="entry name" value="Ser/Thr_kinase_AS"/>
</dbReference>
<feature type="region of interest" description="Disordered" evidence="13">
    <location>
        <begin position="498"/>
        <end position="524"/>
    </location>
</feature>
<feature type="region of interest" description="Disordered" evidence="13">
    <location>
        <begin position="393"/>
        <end position="455"/>
    </location>
</feature>
<dbReference type="Gene3D" id="3.30.200.20">
    <property type="entry name" value="Phosphorylase Kinase, domain 1"/>
    <property type="match status" value="1"/>
</dbReference>
<dbReference type="AlphaFoldDB" id="A0AAX4PI90"/>
<evidence type="ECO:0000256" key="6">
    <source>
        <dbReference type="ARBA" id="ARBA00022741"/>
    </source>
</evidence>
<dbReference type="EC" id="2.7.11.1" evidence="3"/>
<reference evidence="15 16" key="1">
    <citation type="submission" date="2024-03" db="EMBL/GenBank/DDBJ databases">
        <title>Complete genome sequence of the green alga Chloropicon roscoffensis RCC1871.</title>
        <authorList>
            <person name="Lemieux C."/>
            <person name="Pombert J.-F."/>
            <person name="Otis C."/>
            <person name="Turmel M."/>
        </authorList>
    </citation>
    <scope>NUCLEOTIDE SEQUENCE [LARGE SCALE GENOMIC DNA]</scope>
    <source>
        <strain evidence="15 16">RCC1871</strain>
    </source>
</reference>
<dbReference type="PROSITE" id="PS00108">
    <property type="entry name" value="PROTEIN_KINASE_ST"/>
    <property type="match status" value="1"/>
</dbReference>
<feature type="region of interest" description="Disordered" evidence="13">
    <location>
        <begin position="1"/>
        <end position="66"/>
    </location>
</feature>
<evidence type="ECO:0000256" key="5">
    <source>
        <dbReference type="ARBA" id="ARBA00022679"/>
    </source>
</evidence>
<evidence type="ECO:0000256" key="3">
    <source>
        <dbReference type="ARBA" id="ARBA00012513"/>
    </source>
</evidence>
<feature type="compositionally biased region" description="Polar residues" evidence="13">
    <location>
        <begin position="25"/>
        <end position="35"/>
    </location>
</feature>
<dbReference type="PRINTS" id="PR00109">
    <property type="entry name" value="TYRKINASE"/>
</dbReference>
<dbReference type="InterPro" id="IPR000719">
    <property type="entry name" value="Prot_kinase_dom"/>
</dbReference>
<evidence type="ECO:0000313" key="16">
    <source>
        <dbReference type="Proteomes" id="UP001472866"/>
    </source>
</evidence>
<feature type="compositionally biased region" description="Polar residues" evidence="13">
    <location>
        <begin position="228"/>
        <end position="242"/>
    </location>
</feature>
<comment type="similarity">
    <text evidence="2">Belongs to the protein kinase superfamily. TKL Ser/Thr protein kinase family. RAF subfamily.</text>
</comment>
<dbReference type="GO" id="GO:0005524">
    <property type="term" value="F:ATP binding"/>
    <property type="evidence" value="ECO:0007669"/>
    <property type="project" value="UniProtKB-UniRule"/>
</dbReference>
<evidence type="ECO:0000256" key="12">
    <source>
        <dbReference type="PROSITE-ProRule" id="PRU10141"/>
    </source>
</evidence>
<evidence type="ECO:0000256" key="10">
    <source>
        <dbReference type="ARBA" id="ARBA00047899"/>
    </source>
</evidence>
<keyword evidence="4 15" id="KW-0723">Serine/threonine-protein kinase</keyword>
<dbReference type="CDD" id="cd13999">
    <property type="entry name" value="STKc_MAP3K-like"/>
    <property type="match status" value="1"/>
</dbReference>
<dbReference type="InterPro" id="IPR011009">
    <property type="entry name" value="Kinase-like_dom_sf"/>
</dbReference>
<evidence type="ECO:0000256" key="9">
    <source>
        <dbReference type="ARBA" id="ARBA00023136"/>
    </source>
</evidence>
<evidence type="ECO:0000256" key="7">
    <source>
        <dbReference type="ARBA" id="ARBA00022777"/>
    </source>
</evidence>
<evidence type="ECO:0000256" key="11">
    <source>
        <dbReference type="ARBA" id="ARBA00048679"/>
    </source>
</evidence>
<keyword evidence="7 15" id="KW-0418">Kinase</keyword>
<feature type="region of interest" description="Disordered" evidence="13">
    <location>
        <begin position="120"/>
        <end position="147"/>
    </location>
</feature>
<evidence type="ECO:0000259" key="14">
    <source>
        <dbReference type="PROSITE" id="PS50011"/>
    </source>
</evidence>
<dbReference type="Pfam" id="PF07714">
    <property type="entry name" value="PK_Tyr_Ser-Thr"/>
    <property type="match status" value="1"/>
</dbReference>
<feature type="region of interest" description="Disordered" evidence="13">
    <location>
        <begin position="583"/>
        <end position="648"/>
    </location>
</feature>
<keyword evidence="16" id="KW-1185">Reference proteome</keyword>
<accession>A0AAX4PI90</accession>
<dbReference type="InterPro" id="IPR017441">
    <property type="entry name" value="Protein_kinase_ATP_BS"/>
</dbReference>
<dbReference type="SMART" id="SM00220">
    <property type="entry name" value="S_TKc"/>
    <property type="match status" value="1"/>
</dbReference>
<gene>
    <name evidence="15" type="ORF">HKI87_14g76030</name>
</gene>
<comment type="catalytic activity">
    <reaction evidence="10">
        <text>L-threonyl-[protein] + ATP = O-phospho-L-threonyl-[protein] + ADP + H(+)</text>
        <dbReference type="Rhea" id="RHEA:46608"/>
        <dbReference type="Rhea" id="RHEA-COMP:11060"/>
        <dbReference type="Rhea" id="RHEA-COMP:11605"/>
        <dbReference type="ChEBI" id="CHEBI:15378"/>
        <dbReference type="ChEBI" id="CHEBI:30013"/>
        <dbReference type="ChEBI" id="CHEBI:30616"/>
        <dbReference type="ChEBI" id="CHEBI:61977"/>
        <dbReference type="ChEBI" id="CHEBI:456216"/>
        <dbReference type="EC" id="2.7.11.1"/>
    </reaction>
</comment>
<protein>
    <recommendedName>
        <fullName evidence="3">non-specific serine/threonine protein kinase</fullName>
        <ecNumber evidence="3">2.7.11.1</ecNumber>
    </recommendedName>
</protein>
<keyword evidence="6 12" id="KW-0547">Nucleotide-binding</keyword>
<evidence type="ECO:0000256" key="13">
    <source>
        <dbReference type="SAM" id="MobiDB-lite"/>
    </source>
</evidence>
<evidence type="ECO:0000256" key="2">
    <source>
        <dbReference type="ARBA" id="ARBA00010507"/>
    </source>
</evidence>
<keyword evidence="9" id="KW-0472">Membrane</keyword>
<organism evidence="15 16">
    <name type="scientific">Chloropicon roscoffensis</name>
    <dbReference type="NCBI Taxonomy" id="1461544"/>
    <lineage>
        <taxon>Eukaryota</taxon>
        <taxon>Viridiplantae</taxon>
        <taxon>Chlorophyta</taxon>
        <taxon>Chloropicophyceae</taxon>
        <taxon>Chloropicales</taxon>
        <taxon>Chloropicaceae</taxon>
        <taxon>Chloropicon</taxon>
    </lineage>
</organism>
<dbReference type="Proteomes" id="UP001472866">
    <property type="component" value="Chromosome 14"/>
</dbReference>
<dbReference type="Pfam" id="PF14381">
    <property type="entry name" value="EDR1_CTR1_ARMC3_pept"/>
    <property type="match status" value="1"/>
</dbReference>
<keyword evidence="8 12" id="KW-0067">ATP-binding</keyword>
<evidence type="ECO:0000313" key="15">
    <source>
        <dbReference type="EMBL" id="WZN66040.1"/>
    </source>
</evidence>
<dbReference type="PANTHER" id="PTHR44329">
    <property type="entry name" value="SERINE/THREONINE-PROTEIN KINASE TNNI3K-RELATED"/>
    <property type="match status" value="1"/>
</dbReference>
<name>A0AAX4PI90_9CHLO</name>
<evidence type="ECO:0000256" key="8">
    <source>
        <dbReference type="ARBA" id="ARBA00022840"/>
    </source>
</evidence>
<keyword evidence="5" id="KW-0808">Transferase</keyword>
<dbReference type="PROSITE" id="PS00107">
    <property type="entry name" value="PROTEIN_KINASE_ATP"/>
    <property type="match status" value="1"/>
</dbReference>
<dbReference type="EMBL" id="CP151514">
    <property type="protein sequence ID" value="WZN66040.1"/>
    <property type="molecule type" value="Genomic_DNA"/>
</dbReference>
<dbReference type="Gene3D" id="1.10.510.10">
    <property type="entry name" value="Transferase(Phosphotransferase) domain 1"/>
    <property type="match status" value="1"/>
</dbReference>
<sequence length="943" mass="102685">MKKFWKWAGGSSSDAERRESGSGGNTPSPASQTGYIQGDPAAGHYGTLADGPSDLEQHQGLPSDPYHQHYSQAILHHRRTASRDSYDSFTNERFYGSTPTQNETFLSDEEEYQTQLALAMSASEQEAKQRNSLRDSQSGLGSLAHSSITDNTLSGRRCANAKELVEKYFHTKRVHCGESILDGFYDCVGNFDKAASPARSRSHSRQQSAGDQDFAMVLSEGHVVQPGTAETSRPTSSQLSKTSSRELPDLDAVRRDLAYNSRCVDGMDERELLLVDRRDDKRLVALGKKAEAIAAEGMTQKDKAIALGNLVVENMGGVATGTDGVGYARLRSKWLSSSHQAKQQRRSFVVPLGDLTCGMSRHRALLYKVLSEEVRGLGCQLVKGCFYYTPDDEDSGAVDGQGTPQQQQQQDASPMPVVREDEETSERNGGLEPSFAGLSIAEQRPRGGSAGGDQEVLGISVGKDCDNGSVVVECEGDHYVVDLMSQPVELIQLPRSENFDSLGCTDGSSGGRRSEAGSGLSDKSWVQQELEATSQLVSTIESLMRTSSMKDGSREEGEGGAGDSTGGQSSQSRLDALDELLKRNNRSSGSGGGSSEGRPTSAGAGGSSQGHGDLMDAGTSTRPVLSGDGGDDAMVMGANPRRSDSETQLSIDAIKESVGVAGEDSQWNIKVEEVTFGGRVGIGSFGEVYRGMWRSTEVAVKKLIDQDITEESKEEFLGEVSIMRRLRHPNIVLFMGVITTRNDLAIVTEFLPRGSLFKLLHRSGIQLDLRRRLRMAEDVAKGMHYLHTCQPMIVHRDLKSPNLLVDRNWCVKVTDFGLSRMKHSTFLSTKSNAGTPEWMAPEVLRSEPANEKSDIYSYGVILYELLTGKIPWEGLNAMQVVGVVAFQDKRLVVPDGIDPEVRDLMQSCWSGEPGKRPSFEEILRVLRTVIKRTPVPTRKVTPS</sequence>
<feature type="domain" description="Protein kinase" evidence="14">
    <location>
        <begin position="674"/>
        <end position="930"/>
    </location>
</feature>
<feature type="compositionally biased region" description="Polar residues" evidence="13">
    <location>
        <begin position="134"/>
        <end position="147"/>
    </location>
</feature>
<dbReference type="FunFam" id="1.10.510.10:FF:000476">
    <property type="entry name" value="PAS domain-containing protein tyrosine kinase family protein"/>
    <property type="match status" value="1"/>
</dbReference>
<dbReference type="GO" id="GO:0016020">
    <property type="term" value="C:membrane"/>
    <property type="evidence" value="ECO:0007669"/>
    <property type="project" value="UniProtKB-SubCell"/>
</dbReference>
<feature type="binding site" evidence="12">
    <location>
        <position position="702"/>
    </location>
    <ligand>
        <name>ATP</name>
        <dbReference type="ChEBI" id="CHEBI:30616"/>
    </ligand>
</feature>
<dbReference type="PROSITE" id="PS50011">
    <property type="entry name" value="PROTEIN_KINASE_DOM"/>
    <property type="match status" value="1"/>
</dbReference>
<proteinExistence type="inferred from homology"/>
<dbReference type="InterPro" id="IPR001245">
    <property type="entry name" value="Ser-Thr/Tyr_kinase_cat_dom"/>
</dbReference>
<dbReference type="InterPro" id="IPR051681">
    <property type="entry name" value="Ser/Thr_Kinases-Pseudokinases"/>
</dbReference>